<reference evidence="9 10" key="1">
    <citation type="submission" date="2023-01" db="EMBL/GenBank/DDBJ databases">
        <title>Cultivation and genomic characterization of new, ubiquitous marine nitrite-oxidizing bacteria from the Nitrospirales.</title>
        <authorList>
            <person name="Mueller A.J."/>
            <person name="Daebeler A."/>
            <person name="Herbold C.W."/>
            <person name="Kirkegaard R.H."/>
            <person name="Daims H."/>
        </authorList>
    </citation>
    <scope>NUCLEOTIDE SEQUENCE [LARGE SCALE GENOMIC DNA]</scope>
    <source>
        <strain evidence="9 10">VA</strain>
    </source>
</reference>
<feature type="transmembrane region" description="Helical" evidence="7">
    <location>
        <begin position="442"/>
        <end position="463"/>
    </location>
</feature>
<protein>
    <submittedName>
        <fullName evidence="9">GumC family protein</fullName>
    </submittedName>
</protein>
<dbReference type="GO" id="GO:0005886">
    <property type="term" value="C:plasma membrane"/>
    <property type="evidence" value="ECO:0007669"/>
    <property type="project" value="UniProtKB-SubCell"/>
</dbReference>
<dbReference type="InterPro" id="IPR050445">
    <property type="entry name" value="Bact_polysacc_biosynth/exp"/>
</dbReference>
<evidence type="ECO:0000313" key="10">
    <source>
        <dbReference type="Proteomes" id="UP001302719"/>
    </source>
</evidence>
<keyword evidence="5 7" id="KW-0472">Membrane</keyword>
<dbReference type="AlphaFoldDB" id="A0AA96GFW8"/>
<dbReference type="Proteomes" id="UP001302719">
    <property type="component" value="Chromosome"/>
</dbReference>
<name>A0AA96GFW8_9BACT</name>
<evidence type="ECO:0000256" key="1">
    <source>
        <dbReference type="ARBA" id="ARBA00004651"/>
    </source>
</evidence>
<dbReference type="PANTHER" id="PTHR32309:SF13">
    <property type="entry name" value="FERRIC ENTEROBACTIN TRANSPORT PROTEIN FEPE"/>
    <property type="match status" value="1"/>
</dbReference>
<evidence type="ECO:0000256" key="3">
    <source>
        <dbReference type="ARBA" id="ARBA00022692"/>
    </source>
</evidence>
<dbReference type="KEGG" id="nall:PP769_19420"/>
<feature type="domain" description="Polysaccharide chain length determinant N-terminal" evidence="8">
    <location>
        <begin position="19"/>
        <end position="110"/>
    </location>
</feature>
<organism evidence="9 10">
    <name type="scientific">Candidatus Nitrospira allomarina</name>
    <dbReference type="NCBI Taxonomy" id="3020900"/>
    <lineage>
        <taxon>Bacteria</taxon>
        <taxon>Pseudomonadati</taxon>
        <taxon>Nitrospirota</taxon>
        <taxon>Nitrospiria</taxon>
        <taxon>Nitrospirales</taxon>
        <taxon>Nitrospiraceae</taxon>
        <taxon>Nitrospira</taxon>
    </lineage>
</organism>
<feature type="transmembrane region" description="Helical" evidence="7">
    <location>
        <begin position="33"/>
        <end position="55"/>
    </location>
</feature>
<dbReference type="RefSeq" id="WP_312643467.1">
    <property type="nucleotide sequence ID" value="NZ_CP116967.1"/>
</dbReference>
<feature type="coiled-coil region" evidence="6">
    <location>
        <begin position="240"/>
        <end position="299"/>
    </location>
</feature>
<comment type="subcellular location">
    <subcellularLocation>
        <location evidence="1">Cell membrane</location>
        <topology evidence="1">Multi-pass membrane protein</topology>
    </subcellularLocation>
</comment>
<evidence type="ECO:0000256" key="5">
    <source>
        <dbReference type="ARBA" id="ARBA00023136"/>
    </source>
</evidence>
<evidence type="ECO:0000313" key="9">
    <source>
        <dbReference type="EMBL" id="WNM58113.1"/>
    </source>
</evidence>
<evidence type="ECO:0000256" key="4">
    <source>
        <dbReference type="ARBA" id="ARBA00022989"/>
    </source>
</evidence>
<evidence type="ECO:0000256" key="6">
    <source>
        <dbReference type="SAM" id="Coils"/>
    </source>
</evidence>
<dbReference type="Pfam" id="PF02706">
    <property type="entry name" value="Wzz"/>
    <property type="match status" value="1"/>
</dbReference>
<proteinExistence type="predicted"/>
<evidence type="ECO:0000259" key="8">
    <source>
        <dbReference type="Pfam" id="PF02706"/>
    </source>
</evidence>
<evidence type="ECO:0000256" key="7">
    <source>
        <dbReference type="SAM" id="Phobius"/>
    </source>
</evidence>
<keyword evidence="10" id="KW-1185">Reference proteome</keyword>
<feature type="coiled-coil region" evidence="6">
    <location>
        <begin position="188"/>
        <end position="215"/>
    </location>
</feature>
<dbReference type="PANTHER" id="PTHR32309">
    <property type="entry name" value="TYROSINE-PROTEIN KINASE"/>
    <property type="match status" value="1"/>
</dbReference>
<dbReference type="EMBL" id="CP116967">
    <property type="protein sequence ID" value="WNM58113.1"/>
    <property type="molecule type" value="Genomic_DNA"/>
</dbReference>
<keyword evidence="3 7" id="KW-0812">Transmembrane</keyword>
<keyword evidence="2" id="KW-1003">Cell membrane</keyword>
<accession>A0AA96GFW8</accession>
<keyword evidence="4 7" id="KW-1133">Transmembrane helix</keyword>
<gene>
    <name evidence="9" type="ORF">PP769_19420</name>
</gene>
<sequence length="492" mass="55167">MEPEVYAADEGLPYPLGSLRDILTALFKHKNKVITIFLLVFGIVAGYVFTLVPLYEAKTSLLLKVGREHVFRPEVGKEGQFVKYNEEAALQSEMEIISSRDLIRRVVSTLGVEKVYPEFLDPSLEIQDPLEKGVSTFMKNLLPTPVKGSSVLEISYLNPRPKVAAEALNLLVDLLKEKHLQVFSDPKASFLTKQLHTYQEKLEQAEANLQAFKHRHDLSSPLVEQQRRLLDQRATLDSEYKTTKNKLQGLVGKIASLETQMKTILDNISVSTVEEGGNLEKAKAELFALKREEQKLLAKYTETSFPVLNLRKEIDQVEQFILAEQKNERANTIASGKKAMYSELEKERLGAVSESTTLQASSQVIALQIEDLDKKIQRLDELNKELIVLERQRAADEQNYNLYLTRVEEANVSEEMDRLKMANISVIQRAEVPGGPAGRSPILLVTLGAILGILAGTGFGLLLEYFQGAYTRPEQAANDLNLPLLATFGQKL</sequence>
<feature type="coiled-coil region" evidence="6">
    <location>
        <begin position="365"/>
        <end position="399"/>
    </location>
</feature>
<keyword evidence="6" id="KW-0175">Coiled coil</keyword>
<dbReference type="GO" id="GO:0004713">
    <property type="term" value="F:protein tyrosine kinase activity"/>
    <property type="evidence" value="ECO:0007669"/>
    <property type="project" value="TreeGrafter"/>
</dbReference>
<dbReference type="InterPro" id="IPR003856">
    <property type="entry name" value="LPS_length_determ_N"/>
</dbReference>
<evidence type="ECO:0000256" key="2">
    <source>
        <dbReference type="ARBA" id="ARBA00022475"/>
    </source>
</evidence>